<dbReference type="Proteomes" id="UP000001817">
    <property type="component" value="Chromosome 1"/>
</dbReference>
<protein>
    <submittedName>
        <fullName evidence="1">Uncharacterized protein</fullName>
    </submittedName>
</protein>
<evidence type="ECO:0000313" key="1">
    <source>
        <dbReference type="EMBL" id="ABE29168.1"/>
    </source>
</evidence>
<proteinExistence type="predicted"/>
<gene>
    <name evidence="1" type="ORF">Bxe_A3830</name>
</gene>
<sequence>MGRSGFTSIARTDVSHHQLEQDLAHLEHIFPQLVANSALGLGYWRQRITALETEQGSLPDGARRVTRLLSMIDQIDDAIRLP</sequence>
<organism evidence="1 2">
    <name type="scientific">Paraburkholderia xenovorans (strain LB400)</name>
    <dbReference type="NCBI Taxonomy" id="266265"/>
    <lineage>
        <taxon>Bacteria</taxon>
        <taxon>Pseudomonadati</taxon>
        <taxon>Pseudomonadota</taxon>
        <taxon>Betaproteobacteria</taxon>
        <taxon>Burkholderiales</taxon>
        <taxon>Burkholderiaceae</taxon>
        <taxon>Paraburkholderia</taxon>
    </lineage>
</organism>
<accession>Q144S1</accession>
<name>Q144S1_PARXL</name>
<dbReference type="AlphaFoldDB" id="Q144S1"/>
<keyword evidence="2" id="KW-1185">Reference proteome</keyword>
<reference evidence="1 2" key="1">
    <citation type="journal article" date="2006" name="Proc. Natl. Acad. Sci. U.S.A.">
        <title>Burkholderia xenovorans LB400 harbors a multi-replicon, 9.73-Mbp genome shaped for versatility.</title>
        <authorList>
            <person name="Chain P.S."/>
            <person name="Denef V.J."/>
            <person name="Konstantinidis K.T."/>
            <person name="Vergez L.M."/>
            <person name="Agullo L."/>
            <person name="Reyes V.L."/>
            <person name="Hauser L."/>
            <person name="Cordova M."/>
            <person name="Gomez L."/>
            <person name="Gonzalez M."/>
            <person name="Land M."/>
            <person name="Lao V."/>
            <person name="Larimer F."/>
            <person name="LiPuma J.J."/>
            <person name="Mahenthiralingam E."/>
            <person name="Malfatti S.A."/>
            <person name="Marx C.J."/>
            <person name="Parnell J.J."/>
            <person name="Ramette A."/>
            <person name="Richardson P."/>
            <person name="Seeger M."/>
            <person name="Smith D."/>
            <person name="Spilker T."/>
            <person name="Sul W.J."/>
            <person name="Tsoi T.V."/>
            <person name="Ulrich L.E."/>
            <person name="Zhulin I.B."/>
            <person name="Tiedje J.M."/>
        </authorList>
    </citation>
    <scope>NUCLEOTIDE SEQUENCE [LARGE SCALE GENOMIC DNA]</scope>
    <source>
        <strain evidence="1 2">LB400</strain>
    </source>
</reference>
<dbReference type="KEGG" id="bxe:Bxe_A3830"/>
<dbReference type="EMBL" id="CP000270">
    <property type="protein sequence ID" value="ABE29168.1"/>
    <property type="molecule type" value="Genomic_DNA"/>
</dbReference>
<evidence type="ECO:0000313" key="2">
    <source>
        <dbReference type="Proteomes" id="UP000001817"/>
    </source>
</evidence>